<feature type="signal peptide" evidence="1">
    <location>
        <begin position="1"/>
        <end position="19"/>
    </location>
</feature>
<dbReference type="Pfam" id="PF11827">
    <property type="entry name" value="DUF3347"/>
    <property type="match status" value="1"/>
</dbReference>
<feature type="chain" id="PRO_5037607442" description="DUF3347 domain-containing protein" evidence="1">
    <location>
        <begin position="20"/>
        <end position="167"/>
    </location>
</feature>
<dbReference type="OrthoDB" id="5513217at2"/>
<sequence>MRKLLLLLLALAPFTILSAQNKRAIKHNQSLSVAYLAIKDGLVKNDSIAVKKAAIAMTAALEEFKPAGMKAYSQQTFDATKTRLLADVTSMAGTQNVNKQRKYFAGCSEAFWQLTGIIPMYKSTFYYQQCPMTGVTWVSNTDEIKNPYYPKNMLTCGKVIGEHTVSL</sequence>
<evidence type="ECO:0000313" key="3">
    <source>
        <dbReference type="EMBL" id="ACU59976.1"/>
    </source>
</evidence>
<evidence type="ECO:0000256" key="1">
    <source>
        <dbReference type="SAM" id="SignalP"/>
    </source>
</evidence>
<reference evidence="3 4" key="2">
    <citation type="journal article" date="2010" name="Stand. Genomic Sci.">
        <title>Complete genome sequence of Chitinophaga pinensis type strain (UQM 2034).</title>
        <authorList>
            <person name="Glavina Del Rio T."/>
            <person name="Abt B."/>
            <person name="Spring S."/>
            <person name="Lapidus A."/>
            <person name="Nolan M."/>
            <person name="Tice H."/>
            <person name="Copeland A."/>
            <person name="Cheng J.F."/>
            <person name="Chen F."/>
            <person name="Bruce D."/>
            <person name="Goodwin L."/>
            <person name="Pitluck S."/>
            <person name="Ivanova N."/>
            <person name="Mavromatis K."/>
            <person name="Mikhailova N."/>
            <person name="Pati A."/>
            <person name="Chen A."/>
            <person name="Palaniappan K."/>
            <person name="Land M."/>
            <person name="Hauser L."/>
            <person name="Chang Y.J."/>
            <person name="Jeffries C.D."/>
            <person name="Chain P."/>
            <person name="Saunders E."/>
            <person name="Detter J.C."/>
            <person name="Brettin T."/>
            <person name="Rohde M."/>
            <person name="Goker M."/>
            <person name="Bristow J."/>
            <person name="Eisen J.A."/>
            <person name="Markowitz V."/>
            <person name="Hugenholtz P."/>
            <person name="Kyrpides N.C."/>
            <person name="Klenk H.P."/>
            <person name="Lucas S."/>
        </authorList>
    </citation>
    <scope>NUCLEOTIDE SEQUENCE [LARGE SCALE GENOMIC DNA]</scope>
    <source>
        <strain evidence="4">ATCC 43595 / DSM 2588 / LMG 13176 / NBRC 15968 / NCIMB 11800 / UQM 2034</strain>
    </source>
</reference>
<dbReference type="InterPro" id="IPR021782">
    <property type="entry name" value="DUF3347"/>
</dbReference>
<reference evidence="4" key="1">
    <citation type="submission" date="2009-08" db="EMBL/GenBank/DDBJ databases">
        <title>The complete genome of Chitinophaga pinensis DSM 2588.</title>
        <authorList>
            <consortium name="US DOE Joint Genome Institute (JGI-PGF)"/>
            <person name="Lucas S."/>
            <person name="Copeland A."/>
            <person name="Lapidus A."/>
            <person name="Glavina del Rio T."/>
            <person name="Dalin E."/>
            <person name="Tice H."/>
            <person name="Bruce D."/>
            <person name="Goodwin L."/>
            <person name="Pitluck S."/>
            <person name="Kyrpides N."/>
            <person name="Mavromatis K."/>
            <person name="Ivanova N."/>
            <person name="Mikhailova N."/>
            <person name="Sims D."/>
            <person name="Meinche L."/>
            <person name="Brettin T."/>
            <person name="Detter J.C."/>
            <person name="Han C."/>
            <person name="Larimer F."/>
            <person name="Land M."/>
            <person name="Hauser L."/>
            <person name="Markowitz V."/>
            <person name="Cheng J.-F."/>
            <person name="Hugenholtz P."/>
            <person name="Woyke T."/>
            <person name="Wu D."/>
            <person name="Spring S."/>
            <person name="Klenk H.-P."/>
            <person name="Eisen J.A."/>
        </authorList>
    </citation>
    <scope>NUCLEOTIDE SEQUENCE [LARGE SCALE GENOMIC DNA]</scope>
    <source>
        <strain evidence="4">ATCC 43595 / DSM 2588 / LMG 13176 / NBRC 15968 / NCIMB 11800 / UQM 2034</strain>
    </source>
</reference>
<organism evidence="3 4">
    <name type="scientific">Chitinophaga pinensis (strain ATCC 43595 / DSM 2588 / LMG 13176 / NBRC 15968 / NCIMB 11800 / UQM 2034)</name>
    <dbReference type="NCBI Taxonomy" id="485918"/>
    <lineage>
        <taxon>Bacteria</taxon>
        <taxon>Pseudomonadati</taxon>
        <taxon>Bacteroidota</taxon>
        <taxon>Chitinophagia</taxon>
        <taxon>Chitinophagales</taxon>
        <taxon>Chitinophagaceae</taxon>
        <taxon>Chitinophaga</taxon>
    </lineage>
</organism>
<accession>A0A979GTL7</accession>
<feature type="domain" description="DUF3347" evidence="2">
    <location>
        <begin position="34"/>
        <end position="115"/>
    </location>
</feature>
<dbReference type="EMBL" id="CP001699">
    <property type="protein sequence ID" value="ACU59976.1"/>
    <property type="molecule type" value="Genomic_DNA"/>
</dbReference>
<dbReference type="Proteomes" id="UP000002215">
    <property type="component" value="Chromosome"/>
</dbReference>
<dbReference type="RefSeq" id="WP_012790152.1">
    <property type="nucleotide sequence ID" value="NC_013132.1"/>
</dbReference>
<evidence type="ECO:0000259" key="2">
    <source>
        <dbReference type="Pfam" id="PF11827"/>
    </source>
</evidence>
<gene>
    <name evidence="3" type="ordered locus">Cpin_2488</name>
</gene>
<protein>
    <recommendedName>
        <fullName evidence="2">DUF3347 domain-containing protein</fullName>
    </recommendedName>
</protein>
<evidence type="ECO:0000313" key="4">
    <source>
        <dbReference type="Proteomes" id="UP000002215"/>
    </source>
</evidence>
<name>A0A979GTL7_CHIPD</name>
<keyword evidence="1" id="KW-0732">Signal</keyword>
<proteinExistence type="predicted"/>
<dbReference type="AlphaFoldDB" id="A0A979GTL7"/>
<dbReference type="KEGG" id="cpi:Cpin_2488"/>